<name>J9GFW1_9ZZZZ</name>
<keyword evidence="3" id="KW-0175">Coiled coil</keyword>
<sequence>MKHLHTLGIALITTGLSLTGCNKKEPAQQVKSNGLPKAATTQTTAPVAIVDIDSLASQYEYCKEGLAALDAKQAKFRQQLNNKGQTLQNGMVEFQKKLQSGGYTSQQQAEQAQAKLQKQQQALQNLQMKIEEEMAEATQTYQDQLRKNLHDFLKEFNKDGRYKVILSKSGDNVLYADPTVDITSEVVAGLNKNYTKK</sequence>
<keyword evidence="2" id="KW-0732">Signal</keyword>
<keyword evidence="4" id="KW-0449">Lipoprotein</keyword>
<feature type="coiled-coil region" evidence="3">
    <location>
        <begin position="106"/>
        <end position="147"/>
    </location>
</feature>
<dbReference type="GO" id="GO:0051082">
    <property type="term" value="F:unfolded protein binding"/>
    <property type="evidence" value="ECO:0007669"/>
    <property type="project" value="InterPro"/>
</dbReference>
<dbReference type="GO" id="GO:0005829">
    <property type="term" value="C:cytosol"/>
    <property type="evidence" value="ECO:0007669"/>
    <property type="project" value="TreeGrafter"/>
</dbReference>
<dbReference type="SMART" id="SM00935">
    <property type="entry name" value="OmpH"/>
    <property type="match status" value="1"/>
</dbReference>
<dbReference type="PROSITE" id="PS51257">
    <property type="entry name" value="PROKAR_LIPOPROTEIN"/>
    <property type="match status" value="1"/>
</dbReference>
<dbReference type="InterPro" id="IPR005632">
    <property type="entry name" value="Chaperone_Skp"/>
</dbReference>
<dbReference type="PANTHER" id="PTHR35089:SF1">
    <property type="entry name" value="CHAPERONE PROTEIN SKP"/>
    <property type="match status" value="1"/>
</dbReference>
<comment type="caution">
    <text evidence="4">The sequence shown here is derived from an EMBL/GenBank/DDBJ whole genome shotgun (WGS) entry which is preliminary data.</text>
</comment>
<evidence type="ECO:0000256" key="3">
    <source>
        <dbReference type="SAM" id="Coils"/>
    </source>
</evidence>
<evidence type="ECO:0000256" key="1">
    <source>
        <dbReference type="ARBA" id="ARBA00009091"/>
    </source>
</evidence>
<dbReference type="EMBL" id="AMCI01003272">
    <property type="protein sequence ID" value="EJX00678.1"/>
    <property type="molecule type" value="Genomic_DNA"/>
</dbReference>
<organism evidence="4">
    <name type="scientific">gut metagenome</name>
    <dbReference type="NCBI Taxonomy" id="749906"/>
    <lineage>
        <taxon>unclassified sequences</taxon>
        <taxon>metagenomes</taxon>
        <taxon>organismal metagenomes</taxon>
    </lineage>
</organism>
<dbReference type="InterPro" id="IPR024930">
    <property type="entry name" value="Skp_dom_sf"/>
</dbReference>
<accession>J9GFW1</accession>
<comment type="similarity">
    <text evidence="1">Belongs to the Skp family.</text>
</comment>
<evidence type="ECO:0000256" key="2">
    <source>
        <dbReference type="ARBA" id="ARBA00022729"/>
    </source>
</evidence>
<dbReference type="Pfam" id="PF03938">
    <property type="entry name" value="OmpH"/>
    <property type="match status" value="1"/>
</dbReference>
<evidence type="ECO:0000313" key="4">
    <source>
        <dbReference type="EMBL" id="EJX00678.1"/>
    </source>
</evidence>
<protein>
    <submittedName>
        <fullName evidence="4">Lipoprotein</fullName>
    </submittedName>
</protein>
<dbReference type="Gene3D" id="3.30.910.20">
    <property type="entry name" value="Skp domain"/>
    <property type="match status" value="1"/>
</dbReference>
<reference evidence="4" key="1">
    <citation type="journal article" date="2012" name="PLoS ONE">
        <title>Gene sets for utilization of primary and secondary nutrition supplies in the distal gut of endangered iberian lynx.</title>
        <authorList>
            <person name="Alcaide M."/>
            <person name="Messina E."/>
            <person name="Richter M."/>
            <person name="Bargiela R."/>
            <person name="Peplies J."/>
            <person name="Huws S.A."/>
            <person name="Newbold C.J."/>
            <person name="Golyshin P.N."/>
            <person name="Simon M.A."/>
            <person name="Lopez G."/>
            <person name="Yakimov M.M."/>
            <person name="Ferrer M."/>
        </authorList>
    </citation>
    <scope>NUCLEOTIDE SEQUENCE</scope>
</reference>
<dbReference type="GO" id="GO:0050821">
    <property type="term" value="P:protein stabilization"/>
    <property type="evidence" value="ECO:0007669"/>
    <property type="project" value="TreeGrafter"/>
</dbReference>
<dbReference type="AlphaFoldDB" id="J9GFW1"/>
<dbReference type="PANTHER" id="PTHR35089">
    <property type="entry name" value="CHAPERONE PROTEIN SKP"/>
    <property type="match status" value="1"/>
</dbReference>
<dbReference type="SUPFAM" id="SSF111384">
    <property type="entry name" value="OmpH-like"/>
    <property type="match status" value="1"/>
</dbReference>
<proteinExistence type="inferred from homology"/>
<gene>
    <name evidence="4" type="ORF">EVA_11215</name>
</gene>